<name>A0A8X6V5B9_TRICX</name>
<comment type="caution">
    <text evidence="1">The sequence shown here is derived from an EMBL/GenBank/DDBJ whole genome shotgun (WGS) entry which is preliminary data.</text>
</comment>
<evidence type="ECO:0000313" key="2">
    <source>
        <dbReference type="Proteomes" id="UP000887159"/>
    </source>
</evidence>
<evidence type="ECO:0000313" key="1">
    <source>
        <dbReference type="EMBL" id="GFY05392.1"/>
    </source>
</evidence>
<protein>
    <submittedName>
        <fullName evidence="1">Uncharacterized protein</fullName>
    </submittedName>
</protein>
<keyword evidence="2" id="KW-1185">Reference proteome</keyword>
<proteinExistence type="predicted"/>
<reference evidence="1" key="1">
    <citation type="submission" date="2020-08" db="EMBL/GenBank/DDBJ databases">
        <title>Multicomponent nature underlies the extraordinary mechanical properties of spider dragline silk.</title>
        <authorList>
            <person name="Kono N."/>
            <person name="Nakamura H."/>
            <person name="Mori M."/>
            <person name="Yoshida Y."/>
            <person name="Ohtoshi R."/>
            <person name="Malay A.D."/>
            <person name="Moran D.A.P."/>
            <person name="Tomita M."/>
            <person name="Numata K."/>
            <person name="Arakawa K."/>
        </authorList>
    </citation>
    <scope>NUCLEOTIDE SEQUENCE</scope>
</reference>
<dbReference type="AlphaFoldDB" id="A0A8X6V5B9"/>
<dbReference type="EMBL" id="BMAU01021252">
    <property type="protein sequence ID" value="GFY05392.1"/>
    <property type="molecule type" value="Genomic_DNA"/>
</dbReference>
<dbReference type="Proteomes" id="UP000887159">
    <property type="component" value="Unassembled WGS sequence"/>
</dbReference>
<organism evidence="1 2">
    <name type="scientific">Trichonephila clavipes</name>
    <name type="common">Golden silk orbweaver</name>
    <name type="synonym">Nephila clavipes</name>
    <dbReference type="NCBI Taxonomy" id="2585209"/>
    <lineage>
        <taxon>Eukaryota</taxon>
        <taxon>Metazoa</taxon>
        <taxon>Ecdysozoa</taxon>
        <taxon>Arthropoda</taxon>
        <taxon>Chelicerata</taxon>
        <taxon>Arachnida</taxon>
        <taxon>Araneae</taxon>
        <taxon>Araneomorphae</taxon>
        <taxon>Entelegynae</taxon>
        <taxon>Araneoidea</taxon>
        <taxon>Nephilidae</taxon>
        <taxon>Trichonephila</taxon>
    </lineage>
</organism>
<sequence>MQSDLTIIPTISRKIKGVSEIRIQILVPYSEMHLVSTFGVPAPASSVPEETGSTIVRHYAAKLLEFLKSHFRYLFLTQKNTPGAHFAHSKILRVTGTLQIRFSISAMGLNFSALVLANSQVGLERETTPPNFGNILQIYESF</sequence>
<accession>A0A8X6V5B9</accession>
<gene>
    <name evidence="1" type="ORF">TNCV_960881</name>
</gene>